<dbReference type="KEGG" id="aaus:EP12_03360"/>
<dbReference type="GeneID" id="78253956"/>
<dbReference type="AlphaFoldDB" id="A0A075NTC2"/>
<gene>
    <name evidence="3" type="ORF">DEB45_07505</name>
    <name evidence="2" type="ORF">EP13_03250</name>
</gene>
<feature type="transmembrane region" description="Helical" evidence="1">
    <location>
        <begin position="26"/>
        <end position="47"/>
    </location>
</feature>
<evidence type="ECO:0000256" key="1">
    <source>
        <dbReference type="SAM" id="Phobius"/>
    </source>
</evidence>
<evidence type="ECO:0000313" key="3">
    <source>
        <dbReference type="EMBL" id="HBU51090.1"/>
    </source>
</evidence>
<accession>A0A075NTC2</accession>
<proteinExistence type="predicted"/>
<dbReference type="KEGG" id="aal:EP13_03250"/>
<dbReference type="EMBL" id="DONK01000111">
    <property type="protein sequence ID" value="HBU51090.1"/>
    <property type="molecule type" value="Genomic_DNA"/>
</dbReference>
<dbReference type="eggNOG" id="ENOG50346IB">
    <property type="taxonomic scope" value="Bacteria"/>
</dbReference>
<evidence type="ECO:0000313" key="2">
    <source>
        <dbReference type="EMBL" id="AIF97789.1"/>
    </source>
</evidence>
<reference evidence="3 5" key="2">
    <citation type="journal article" date="2018" name="Nat. Biotechnol.">
        <title>A standardized bacterial taxonomy based on genome phylogeny substantially revises the tree of life.</title>
        <authorList>
            <person name="Parks D.H."/>
            <person name="Chuvochina M."/>
            <person name="Waite D.W."/>
            <person name="Rinke C."/>
            <person name="Skarshewski A."/>
            <person name="Chaumeil P.A."/>
            <person name="Hugenholtz P."/>
        </authorList>
    </citation>
    <scope>NUCLEOTIDE SEQUENCE [LARGE SCALE GENOMIC DNA]</scope>
    <source>
        <strain evidence="3">UBA11621</strain>
    </source>
</reference>
<dbReference type="RefSeq" id="WP_044055995.1">
    <property type="nucleotide sequence ID" value="NZ_CAJXAX010000005.1"/>
</dbReference>
<reference evidence="2 4" key="1">
    <citation type="submission" date="2014-06" db="EMBL/GenBank/DDBJ databases">
        <title>Genomes of Alteromonas australica, a world apart.</title>
        <authorList>
            <person name="Gonzaga A."/>
            <person name="Lopez-Perez M."/>
            <person name="Rodriguez-Valera F."/>
        </authorList>
    </citation>
    <scope>NUCLEOTIDE SEQUENCE [LARGE SCALE GENOMIC DNA]</scope>
    <source>
        <strain evidence="2 4">H 17</strain>
    </source>
</reference>
<evidence type="ECO:0000313" key="5">
    <source>
        <dbReference type="Proteomes" id="UP000264779"/>
    </source>
</evidence>
<dbReference type="Proteomes" id="UP000056090">
    <property type="component" value="Chromosome"/>
</dbReference>
<keyword evidence="1" id="KW-0472">Membrane</keyword>
<protein>
    <submittedName>
        <fullName evidence="2">Uncharacterized protein</fullName>
    </submittedName>
</protein>
<dbReference type="PATRIC" id="fig|589873.4.peg.722"/>
<evidence type="ECO:0000313" key="4">
    <source>
        <dbReference type="Proteomes" id="UP000056090"/>
    </source>
</evidence>
<name>A0A075NTC2_9ALTE</name>
<dbReference type="Proteomes" id="UP000264779">
    <property type="component" value="Unassembled WGS sequence"/>
</dbReference>
<sequence>MVPYILTLLCVLVAGAIHWTAPKSYWKATFMSTGVILLFSIAALFIFQASGMLISEETGENANFSGKLPTITLLMAFFGFLISLFVGWFLRVVRQ</sequence>
<dbReference type="EMBL" id="CP008849">
    <property type="protein sequence ID" value="AIF97789.1"/>
    <property type="molecule type" value="Genomic_DNA"/>
</dbReference>
<keyword evidence="1" id="KW-1133">Transmembrane helix</keyword>
<keyword evidence="1" id="KW-0812">Transmembrane</keyword>
<feature type="transmembrane region" description="Helical" evidence="1">
    <location>
        <begin position="68"/>
        <end position="90"/>
    </location>
</feature>
<dbReference type="OrthoDB" id="6332274at2"/>
<keyword evidence="4" id="KW-1185">Reference proteome</keyword>
<organism evidence="2 4">
    <name type="scientific">Alteromonas australica</name>
    <dbReference type="NCBI Taxonomy" id="589873"/>
    <lineage>
        <taxon>Bacteria</taxon>
        <taxon>Pseudomonadati</taxon>
        <taxon>Pseudomonadota</taxon>
        <taxon>Gammaproteobacteria</taxon>
        <taxon>Alteromonadales</taxon>
        <taxon>Alteromonadaceae</taxon>
        <taxon>Alteromonas/Salinimonas group</taxon>
        <taxon>Alteromonas</taxon>
    </lineage>
</organism>